<comment type="catalytic activity">
    <reaction evidence="12">
        <text>hydrogencarbonate + NH4(+) + 2 ATP = carbamoyl phosphate + 2 ADP + phosphate + 2 H(+)</text>
        <dbReference type="Rhea" id="RHEA:18029"/>
        <dbReference type="ChEBI" id="CHEBI:15378"/>
        <dbReference type="ChEBI" id="CHEBI:17544"/>
        <dbReference type="ChEBI" id="CHEBI:28938"/>
        <dbReference type="ChEBI" id="CHEBI:30616"/>
        <dbReference type="ChEBI" id="CHEBI:43474"/>
        <dbReference type="ChEBI" id="CHEBI:58228"/>
        <dbReference type="ChEBI" id="CHEBI:456216"/>
        <dbReference type="EC" id="6.3.4.16"/>
    </reaction>
</comment>
<reference evidence="16 17" key="1">
    <citation type="submission" date="2019-10" db="EMBL/GenBank/DDBJ databases">
        <authorList>
            <person name="Karimi E."/>
        </authorList>
    </citation>
    <scope>NUCLEOTIDE SEQUENCE [LARGE SCALE GENOMIC DNA]</scope>
    <source>
        <strain evidence="16">Exiguobacterium sp. 9Y</strain>
    </source>
</reference>
<evidence type="ECO:0000259" key="15">
    <source>
        <dbReference type="PROSITE" id="PS50975"/>
    </source>
</evidence>
<dbReference type="GO" id="GO:0006526">
    <property type="term" value="P:L-arginine biosynthetic process"/>
    <property type="evidence" value="ECO:0007669"/>
    <property type="project" value="UniProtKB-KW"/>
</dbReference>
<comment type="similarity">
    <text evidence="2">Belongs to the CarB family.</text>
</comment>
<evidence type="ECO:0000256" key="4">
    <source>
        <dbReference type="ARBA" id="ARBA00022598"/>
    </source>
</evidence>
<dbReference type="GO" id="GO:0006221">
    <property type="term" value="P:pyrimidine nucleotide biosynthetic process"/>
    <property type="evidence" value="ECO:0007669"/>
    <property type="project" value="UniProtKB-KW"/>
</dbReference>
<evidence type="ECO:0000256" key="13">
    <source>
        <dbReference type="ARBA" id="ARBA00048816"/>
    </source>
</evidence>
<evidence type="ECO:0000256" key="7">
    <source>
        <dbReference type="ARBA" id="ARBA00022737"/>
    </source>
</evidence>
<evidence type="ECO:0000256" key="2">
    <source>
        <dbReference type="ARBA" id="ARBA00009799"/>
    </source>
</evidence>
<dbReference type="PANTHER" id="PTHR11405">
    <property type="entry name" value="CARBAMOYLTRANSFERASE FAMILY MEMBER"/>
    <property type="match status" value="1"/>
</dbReference>
<keyword evidence="10" id="KW-0665">Pyrimidine biosynthesis</keyword>
<dbReference type="Pfam" id="PF02786">
    <property type="entry name" value="CPSase_L_D2"/>
    <property type="match status" value="2"/>
</dbReference>
<dbReference type="NCBIfam" id="NF003671">
    <property type="entry name" value="PRK05294.1"/>
    <property type="match status" value="1"/>
</dbReference>
<dbReference type="Gene3D" id="3.30.1490.20">
    <property type="entry name" value="ATP-grasp fold, A domain"/>
    <property type="match status" value="2"/>
</dbReference>
<dbReference type="FunFam" id="3.40.50.20:FF:000001">
    <property type="entry name" value="Carbamoyl-phosphate synthase large chain"/>
    <property type="match status" value="2"/>
</dbReference>
<dbReference type="SUPFAM" id="SSF48108">
    <property type="entry name" value="Carbamoyl phosphate synthetase, large subunit connection domain"/>
    <property type="match status" value="1"/>
</dbReference>
<dbReference type="SMART" id="SM01096">
    <property type="entry name" value="CPSase_L_D3"/>
    <property type="match status" value="1"/>
</dbReference>
<keyword evidence="11" id="KW-0464">Manganese</keyword>
<dbReference type="FunFam" id="3.30.470.20:FF:000026">
    <property type="entry name" value="Carbamoyl-phosphate synthase large chain"/>
    <property type="match status" value="2"/>
</dbReference>
<dbReference type="InterPro" id="IPR013815">
    <property type="entry name" value="ATP_grasp_subdomain_1"/>
</dbReference>
<comment type="catalytic activity">
    <reaction evidence="13">
        <text>hydrogencarbonate + L-glutamine + 2 ATP + H2O = carbamoyl phosphate + L-glutamate + 2 ADP + phosphate + 2 H(+)</text>
        <dbReference type="Rhea" id="RHEA:18633"/>
        <dbReference type="ChEBI" id="CHEBI:15377"/>
        <dbReference type="ChEBI" id="CHEBI:15378"/>
        <dbReference type="ChEBI" id="CHEBI:17544"/>
        <dbReference type="ChEBI" id="CHEBI:29985"/>
        <dbReference type="ChEBI" id="CHEBI:30616"/>
        <dbReference type="ChEBI" id="CHEBI:43474"/>
        <dbReference type="ChEBI" id="CHEBI:58228"/>
        <dbReference type="ChEBI" id="CHEBI:58359"/>
        <dbReference type="ChEBI" id="CHEBI:456216"/>
        <dbReference type="EC" id="6.3.5.5"/>
    </reaction>
</comment>
<dbReference type="PROSITE" id="PS50975">
    <property type="entry name" value="ATP_GRASP"/>
    <property type="match status" value="2"/>
</dbReference>
<dbReference type="PROSITE" id="PS00866">
    <property type="entry name" value="CPSASE_1"/>
    <property type="match status" value="2"/>
</dbReference>
<dbReference type="AlphaFoldDB" id="A0A653I332"/>
<evidence type="ECO:0000256" key="10">
    <source>
        <dbReference type="ARBA" id="ARBA00022975"/>
    </source>
</evidence>
<keyword evidence="6" id="KW-0479">Metal-binding</keyword>
<comment type="pathway">
    <text evidence="1">Amino-acid biosynthesis; L-arginine biosynthesis; carbamoyl phosphate from bicarbonate: step 1/1.</text>
</comment>
<dbReference type="GO" id="GO:0046872">
    <property type="term" value="F:metal ion binding"/>
    <property type="evidence" value="ECO:0007669"/>
    <property type="project" value="UniProtKB-KW"/>
</dbReference>
<dbReference type="InterPro" id="IPR011761">
    <property type="entry name" value="ATP-grasp"/>
</dbReference>
<dbReference type="Proteomes" id="UP000439752">
    <property type="component" value="Unassembled WGS sequence"/>
</dbReference>
<dbReference type="GO" id="GO:0004087">
    <property type="term" value="F:carbamoyl-phosphate synthase (ammonia) activity"/>
    <property type="evidence" value="ECO:0007669"/>
    <property type="project" value="UniProtKB-EC"/>
</dbReference>
<evidence type="ECO:0000256" key="3">
    <source>
        <dbReference type="ARBA" id="ARBA00022571"/>
    </source>
</evidence>
<dbReference type="InterPro" id="IPR036897">
    <property type="entry name" value="CarbamoylP_synth_lsu_oligo_sf"/>
</dbReference>
<feature type="domain" description="ATP-grasp" evidence="15">
    <location>
        <begin position="130"/>
        <end position="324"/>
    </location>
</feature>
<dbReference type="EC" id="6.3.5.5" evidence="16"/>
<evidence type="ECO:0000256" key="12">
    <source>
        <dbReference type="ARBA" id="ARBA00047359"/>
    </source>
</evidence>
<dbReference type="GO" id="GO:0005737">
    <property type="term" value="C:cytoplasm"/>
    <property type="evidence" value="ECO:0007669"/>
    <property type="project" value="TreeGrafter"/>
</dbReference>
<keyword evidence="5" id="KW-0028">Amino-acid biosynthesis</keyword>
<evidence type="ECO:0000313" key="16">
    <source>
        <dbReference type="EMBL" id="VWX33348.1"/>
    </source>
</evidence>
<dbReference type="InterPro" id="IPR005483">
    <property type="entry name" value="CPSase_dom"/>
</dbReference>
<dbReference type="InterPro" id="IPR016185">
    <property type="entry name" value="PreATP-grasp_dom_sf"/>
</dbReference>
<evidence type="ECO:0000256" key="5">
    <source>
        <dbReference type="ARBA" id="ARBA00022605"/>
    </source>
</evidence>
<evidence type="ECO:0000256" key="8">
    <source>
        <dbReference type="ARBA" id="ARBA00022741"/>
    </source>
</evidence>
<dbReference type="InterPro" id="IPR006275">
    <property type="entry name" value="CPSase_lsu"/>
</dbReference>
<keyword evidence="9 14" id="KW-0067">ATP-binding</keyword>
<dbReference type="RefSeq" id="WP_159172758.1">
    <property type="nucleotide sequence ID" value="NZ_LR732308.1"/>
</dbReference>
<evidence type="ECO:0000256" key="11">
    <source>
        <dbReference type="ARBA" id="ARBA00023211"/>
    </source>
</evidence>
<organism evidence="16 17">
    <name type="scientific">Exiguobacterium oxidotolerans</name>
    <dbReference type="NCBI Taxonomy" id="223958"/>
    <lineage>
        <taxon>Bacteria</taxon>
        <taxon>Bacillati</taxon>
        <taxon>Bacillota</taxon>
        <taxon>Bacilli</taxon>
        <taxon>Bacillales</taxon>
        <taxon>Bacillales Family XII. Incertae Sedis</taxon>
        <taxon>Exiguobacterium</taxon>
    </lineage>
</organism>
<keyword evidence="3" id="KW-0055">Arginine biosynthesis</keyword>
<dbReference type="PRINTS" id="PR00098">
    <property type="entry name" value="CPSASE"/>
</dbReference>
<keyword evidence="17" id="KW-1185">Reference proteome</keyword>
<dbReference type="Pfam" id="PF25596">
    <property type="entry name" value="CPSase_L_D1"/>
    <property type="match status" value="2"/>
</dbReference>
<dbReference type="NCBIfam" id="TIGR01369">
    <property type="entry name" value="CPSaseII_lrg"/>
    <property type="match status" value="1"/>
</dbReference>
<accession>A0A653I332</accession>
<dbReference type="Pfam" id="PF02787">
    <property type="entry name" value="CPSase_L_D3"/>
    <property type="match status" value="1"/>
</dbReference>
<dbReference type="InterPro" id="IPR005479">
    <property type="entry name" value="CPAse_ATP-bd"/>
</dbReference>
<dbReference type="GO" id="GO:0004088">
    <property type="term" value="F:carbamoyl-phosphate synthase (glutamine-hydrolyzing) activity"/>
    <property type="evidence" value="ECO:0007669"/>
    <property type="project" value="UniProtKB-EC"/>
</dbReference>
<dbReference type="SUPFAM" id="SSF52440">
    <property type="entry name" value="PreATP-grasp domain"/>
    <property type="match status" value="2"/>
</dbReference>
<dbReference type="NCBIfam" id="NF009455">
    <property type="entry name" value="PRK12815.1"/>
    <property type="match status" value="1"/>
</dbReference>
<keyword evidence="8 14" id="KW-0547">Nucleotide-binding</keyword>
<dbReference type="GO" id="GO:0005524">
    <property type="term" value="F:ATP binding"/>
    <property type="evidence" value="ECO:0007669"/>
    <property type="project" value="UniProtKB-UniRule"/>
</dbReference>
<evidence type="ECO:0000256" key="6">
    <source>
        <dbReference type="ARBA" id="ARBA00022723"/>
    </source>
</evidence>
<dbReference type="SUPFAM" id="SSF56059">
    <property type="entry name" value="Glutathione synthetase ATP-binding domain-like"/>
    <property type="match status" value="2"/>
</dbReference>
<dbReference type="GO" id="GO:0006541">
    <property type="term" value="P:glutamine metabolic process"/>
    <property type="evidence" value="ECO:0007669"/>
    <property type="project" value="TreeGrafter"/>
</dbReference>
<gene>
    <name evidence="16" type="primary">carB</name>
    <name evidence="16" type="ORF">EXIGUO9Y_110149</name>
</gene>
<sequence>MLDNKKVMVIGSGPIVIGQAAEFDYSGTQACQTLREAGCEVILMNSNPATIMTDPSTADQVYIEAMTLEKATEIIERERPTHLLATVGGQTALNLSLTLDEAGILEQYGVSLLGTSLETIRDGEDRERFKQRMIELHQPLPDSQTIETIEELENFMEDHGVPLVIRPAFTLGGTGGGIATTKEEARTLAMNGLQASPISQCLVEVSIAGYKEVEYEVMRDAYDTTIIVCNMENIDPVGVHTGDSVVFAPIQSISDRMNQLLRTEARRIVSALGVIGGCNIQFAIHPTEHRYFVIEVNPRVSRSSALASKATGYPIAKLATRLALGERLDDCINPVTKETMASFEPALDYITAKVPCFPFDLFSGCDRALGTQMKATGESMAMGKTLEEALQKAWRGAGVEQAPLYPSWMREATSEQLWKEITTPTDLRLLAMLALLDRQATTQDELAAQTSIQPLFLELFARLLTIRDSLDLTKPVSIQQAKRHGFTDQQIADLTGVAAEDVHELRIAHDITPAFQMIDTCAAEFVSTTPYYYGSWSGRTEVLPSNQQKVAVIGAGPIRIGQGIEFDYCSVHAVRALQRAGYETIMINNNPETVSTDFEVADRLYVEPLTIEDVVHVLEAEQCQDVLVQFGGQTAISLAADLEARGYQLLGTTSDTIDAMEDRHRFYDFLDQLDIKHIPGEEVMTVDALKKTVMVLGYPLIVRPSYVIGGKGMHILNDDAMLEALLPSLTFPVLLDAYIAGQEFEVDCISDGTTSYVPIIMEQIEAAGVHSGDSTMVLPPKSASAQLQNEIERISKKIGQHLLYRGAFNIQFVVTGQQIYVLEINPRASRTLPIVAKVTGQPLLEWAVKAAIGQKIELPSERIELSFHAVKTPVFSTLKLTHVDPKTGPIMRSTGETLQWTENGHAKERFVFDETTKRHMTKPAHTIAGHGTEAWGQAKPLGDFPVFDECVAFFSFIPEEKGLREQALAKGVHVITEQHLAEYYETVRDCASIPVKPLSEWMIKQKEWMKG</sequence>
<evidence type="ECO:0000256" key="1">
    <source>
        <dbReference type="ARBA" id="ARBA00005077"/>
    </source>
</evidence>
<dbReference type="Gene3D" id="3.30.470.20">
    <property type="entry name" value="ATP-grasp fold, B domain"/>
    <property type="match status" value="2"/>
</dbReference>
<dbReference type="Gene3D" id="1.10.1030.10">
    <property type="entry name" value="Carbamoyl-phosphate synthetase, large subunit oligomerisation domain"/>
    <property type="match status" value="1"/>
</dbReference>
<keyword evidence="4 16" id="KW-0436">Ligase</keyword>
<dbReference type="PROSITE" id="PS00867">
    <property type="entry name" value="CPSASE_2"/>
    <property type="match status" value="2"/>
</dbReference>
<proteinExistence type="inferred from homology"/>
<dbReference type="Gene3D" id="3.40.50.20">
    <property type="match status" value="2"/>
</dbReference>
<name>A0A653I332_9BACL</name>
<evidence type="ECO:0000256" key="14">
    <source>
        <dbReference type="PROSITE-ProRule" id="PRU00409"/>
    </source>
</evidence>
<evidence type="ECO:0000256" key="9">
    <source>
        <dbReference type="ARBA" id="ARBA00022840"/>
    </source>
</evidence>
<feature type="domain" description="ATP-grasp" evidence="15">
    <location>
        <begin position="667"/>
        <end position="852"/>
    </location>
</feature>
<dbReference type="EMBL" id="CABWKQ010000003">
    <property type="protein sequence ID" value="VWX33348.1"/>
    <property type="molecule type" value="Genomic_DNA"/>
</dbReference>
<dbReference type="PANTHER" id="PTHR11405:SF53">
    <property type="entry name" value="CARBAMOYL-PHOSPHATE SYNTHASE [AMMONIA], MITOCHONDRIAL"/>
    <property type="match status" value="1"/>
</dbReference>
<dbReference type="InterPro" id="IPR005480">
    <property type="entry name" value="CPSase_lsu_oligo"/>
</dbReference>
<protein>
    <submittedName>
        <fullName evidence="16">Arginine-specific carbamoyl-phosphate synthetase (Large subunit)</fullName>
        <ecNumber evidence="16">6.3.5.5</ecNumber>
    </submittedName>
</protein>
<dbReference type="InterPro" id="IPR058047">
    <property type="entry name" value="CPSase_preATP-grasp"/>
</dbReference>
<keyword evidence="7" id="KW-0677">Repeat</keyword>
<evidence type="ECO:0000313" key="17">
    <source>
        <dbReference type="Proteomes" id="UP000439752"/>
    </source>
</evidence>